<gene>
    <name evidence="1" type="ORF">NIES267_60620</name>
</gene>
<accession>A0A1Z4LZ94</accession>
<name>A0A1Z4LZ94_9CYAN</name>
<protein>
    <submittedName>
        <fullName evidence="1">Uncharacterized protein</fullName>
    </submittedName>
</protein>
<keyword evidence="2" id="KW-1185">Reference proteome</keyword>
<dbReference type="Proteomes" id="UP000218418">
    <property type="component" value="Chromosome"/>
</dbReference>
<dbReference type="EMBL" id="AP018227">
    <property type="protein sequence ID" value="BAY86552.1"/>
    <property type="molecule type" value="Genomic_DNA"/>
</dbReference>
<dbReference type="OrthoDB" id="515174at2"/>
<reference evidence="1 2" key="1">
    <citation type="submission" date="2017-06" db="EMBL/GenBank/DDBJ databases">
        <title>Genome sequencing of cyanobaciteial culture collection at National Institute for Environmental Studies (NIES).</title>
        <authorList>
            <person name="Hirose Y."/>
            <person name="Shimura Y."/>
            <person name="Fujisawa T."/>
            <person name="Nakamura Y."/>
            <person name="Kawachi M."/>
        </authorList>
    </citation>
    <scope>NUCLEOTIDE SEQUENCE [LARGE SCALE GENOMIC DNA]</scope>
    <source>
        <strain evidence="1 2">NIES-267</strain>
    </source>
</reference>
<evidence type="ECO:0000313" key="2">
    <source>
        <dbReference type="Proteomes" id="UP000218418"/>
    </source>
</evidence>
<evidence type="ECO:0000313" key="1">
    <source>
        <dbReference type="EMBL" id="BAY86552.1"/>
    </source>
</evidence>
<proteinExistence type="predicted"/>
<dbReference type="AlphaFoldDB" id="A0A1Z4LZ94"/>
<sequence>MGNTSSPSYPSKSKMLQGLFSEAYKTAKQGIRGDRVLAQKSKVEERLEICFNCEKYNAEAKRCTVCGCFMLVKANVETSECPDGKW</sequence>
<organism evidence="1 2">
    <name type="scientific">Calothrix parasitica NIES-267</name>
    <dbReference type="NCBI Taxonomy" id="1973488"/>
    <lineage>
        <taxon>Bacteria</taxon>
        <taxon>Bacillati</taxon>
        <taxon>Cyanobacteriota</taxon>
        <taxon>Cyanophyceae</taxon>
        <taxon>Nostocales</taxon>
        <taxon>Calotrichaceae</taxon>
        <taxon>Calothrix</taxon>
    </lineage>
</organism>